<proteinExistence type="predicted"/>
<feature type="domain" description="Peptidase MA-like" evidence="2">
    <location>
        <begin position="154"/>
        <end position="349"/>
    </location>
</feature>
<dbReference type="STRING" id="765420.OSCT_1747"/>
<keyword evidence="4" id="KW-1185">Reference proteome</keyword>
<accession>E1IEJ6</accession>
<dbReference type="Pfam" id="PF13485">
    <property type="entry name" value="Peptidase_MA_2"/>
    <property type="match status" value="1"/>
</dbReference>
<evidence type="ECO:0000313" key="4">
    <source>
        <dbReference type="Proteomes" id="UP000054010"/>
    </source>
</evidence>
<dbReference type="EMBL" id="ADVR01000053">
    <property type="protein sequence ID" value="EFO80388.1"/>
    <property type="molecule type" value="Genomic_DNA"/>
</dbReference>
<gene>
    <name evidence="3" type="ORF">OSCT_1747</name>
</gene>
<keyword evidence="1" id="KW-1133">Transmembrane helix</keyword>
<name>E1IEJ6_9CHLR</name>
<evidence type="ECO:0000313" key="3">
    <source>
        <dbReference type="EMBL" id="EFO80388.1"/>
    </source>
</evidence>
<dbReference type="AlphaFoldDB" id="E1IEJ6"/>
<evidence type="ECO:0000259" key="2">
    <source>
        <dbReference type="Pfam" id="PF13485"/>
    </source>
</evidence>
<dbReference type="HOGENOM" id="CLU_051008_0_0_0"/>
<dbReference type="InterPro" id="IPR039568">
    <property type="entry name" value="Peptidase_MA-like_dom"/>
</dbReference>
<comment type="caution">
    <text evidence="3">The sequence shown here is derived from an EMBL/GenBank/DDBJ whole genome shotgun (WGS) entry which is preliminary data.</text>
</comment>
<keyword evidence="1" id="KW-0472">Membrane</keyword>
<sequence length="438" mass="48092">MLLCVMASSPLAAQSDQPIQVISSTARPDFPTEIVFALEATSSAAAISGVQLLYGPTRSDALVIVELDVPLQPQVRLEHRLDTQVYYYPPGTDMSYRWIIRDANGNRIETPIQQFVYTDERFVWQERTVDQVTIFWYEGGDAFGDAVAGTVESTLENLRTTLQASLRESVRIYIYSSTSDMYTALQANSAEWIGGQADTGLGVIVAAIAPDNGREIRRMIPHELSHQVLHQYIENPYGSIPRWLDEGLAVHHQEVRDREYDQLLLDAAQENRLIPLEALAASFPADPDQARLSYAQSRSIVEYILDIYGEAPLQTMLAAIAEAVPAEDVVQRALGMSVDELDAAWRSTLPAPIMPAPDLSGPKVAPEDRFREPPVLPADVAPILPTPTPSVPTLGDRVAKLPAWVTLGGSALFCLVGVVLLAVVLLVGLRRIGVDKRD</sequence>
<organism evidence="3 4">
    <name type="scientific">Oscillochloris trichoides DG-6</name>
    <dbReference type="NCBI Taxonomy" id="765420"/>
    <lineage>
        <taxon>Bacteria</taxon>
        <taxon>Bacillati</taxon>
        <taxon>Chloroflexota</taxon>
        <taxon>Chloroflexia</taxon>
        <taxon>Chloroflexales</taxon>
        <taxon>Chloroflexineae</taxon>
        <taxon>Oscillochloridaceae</taxon>
        <taxon>Oscillochloris</taxon>
    </lineage>
</organism>
<dbReference type="Proteomes" id="UP000054010">
    <property type="component" value="Unassembled WGS sequence"/>
</dbReference>
<dbReference type="eggNOG" id="COG0308">
    <property type="taxonomic scope" value="Bacteria"/>
</dbReference>
<protein>
    <recommendedName>
        <fullName evidence="2">Peptidase MA-like domain-containing protein</fullName>
    </recommendedName>
</protein>
<evidence type="ECO:0000256" key="1">
    <source>
        <dbReference type="SAM" id="Phobius"/>
    </source>
</evidence>
<reference evidence="3 4" key="1">
    <citation type="journal article" date="2011" name="J. Bacteriol.">
        <title>Draft genome sequence of the anoxygenic filamentous phototrophic bacterium Oscillochloris trichoides subsp. DG-6.</title>
        <authorList>
            <person name="Kuznetsov B.B."/>
            <person name="Ivanovsky R.N."/>
            <person name="Keppen O.I."/>
            <person name="Sukhacheva M.V."/>
            <person name="Bumazhkin B.K."/>
            <person name="Patutina E.O."/>
            <person name="Beletsky A.V."/>
            <person name="Mardanov A.V."/>
            <person name="Baslerov R.V."/>
            <person name="Panteleeva A.N."/>
            <person name="Kolganova T.V."/>
            <person name="Ravin N.V."/>
            <person name="Skryabin K.G."/>
        </authorList>
    </citation>
    <scope>NUCLEOTIDE SEQUENCE [LARGE SCALE GENOMIC DNA]</scope>
    <source>
        <strain evidence="3 4">DG-6</strain>
    </source>
</reference>
<keyword evidence="1" id="KW-0812">Transmembrane</keyword>
<feature type="transmembrane region" description="Helical" evidence="1">
    <location>
        <begin position="403"/>
        <end position="429"/>
    </location>
</feature>